<protein>
    <submittedName>
        <fullName evidence="2">Uncharacterized protein</fullName>
    </submittedName>
</protein>
<evidence type="ECO:0000256" key="1">
    <source>
        <dbReference type="SAM" id="MobiDB-lite"/>
    </source>
</evidence>
<dbReference type="AlphaFoldDB" id="A0A6J8BW08"/>
<dbReference type="OrthoDB" id="10693902at2759"/>
<gene>
    <name evidence="2" type="ORF">MCOR_22453</name>
</gene>
<evidence type="ECO:0000313" key="2">
    <source>
        <dbReference type="EMBL" id="CAC5387080.1"/>
    </source>
</evidence>
<accession>A0A6J8BW08</accession>
<dbReference type="Proteomes" id="UP000507470">
    <property type="component" value="Unassembled WGS sequence"/>
</dbReference>
<reference evidence="2 3" key="1">
    <citation type="submission" date="2020-06" db="EMBL/GenBank/DDBJ databases">
        <authorList>
            <person name="Li R."/>
            <person name="Bekaert M."/>
        </authorList>
    </citation>
    <scope>NUCLEOTIDE SEQUENCE [LARGE SCALE GENOMIC DNA]</scope>
    <source>
        <strain evidence="3">wild</strain>
    </source>
</reference>
<dbReference type="EMBL" id="CACVKT020003965">
    <property type="protein sequence ID" value="CAC5387080.1"/>
    <property type="molecule type" value="Genomic_DNA"/>
</dbReference>
<sequence length="179" mass="19836">MFGCPPRVGLASSPIPNEMLATLQQEEDLNFEMTNIHHGLVNQSSNEDLVAPVSQFLTSVNQNSAISRVNSLLPDIHPVSETSDSQPTSEISNSQPTSETQDSQQISDVEASLLNILIPQAQNNSVEDQTPYEVHGSQYERECNKCSAYFQTDSTLQICYKWLKRIKASQPNFATCSSR</sequence>
<feature type="compositionally biased region" description="Polar residues" evidence="1">
    <location>
        <begin position="80"/>
        <end position="105"/>
    </location>
</feature>
<keyword evidence="3" id="KW-1185">Reference proteome</keyword>
<proteinExistence type="predicted"/>
<name>A0A6J8BW08_MYTCO</name>
<organism evidence="2 3">
    <name type="scientific">Mytilus coruscus</name>
    <name type="common">Sea mussel</name>
    <dbReference type="NCBI Taxonomy" id="42192"/>
    <lineage>
        <taxon>Eukaryota</taxon>
        <taxon>Metazoa</taxon>
        <taxon>Spiralia</taxon>
        <taxon>Lophotrochozoa</taxon>
        <taxon>Mollusca</taxon>
        <taxon>Bivalvia</taxon>
        <taxon>Autobranchia</taxon>
        <taxon>Pteriomorphia</taxon>
        <taxon>Mytilida</taxon>
        <taxon>Mytiloidea</taxon>
        <taxon>Mytilidae</taxon>
        <taxon>Mytilinae</taxon>
        <taxon>Mytilus</taxon>
    </lineage>
</organism>
<evidence type="ECO:0000313" key="3">
    <source>
        <dbReference type="Proteomes" id="UP000507470"/>
    </source>
</evidence>
<feature type="region of interest" description="Disordered" evidence="1">
    <location>
        <begin position="76"/>
        <end position="105"/>
    </location>
</feature>